<evidence type="ECO:0000313" key="3">
    <source>
        <dbReference type="EMBL" id="GJT22477.1"/>
    </source>
</evidence>
<reference evidence="3" key="1">
    <citation type="journal article" date="2022" name="Int. J. Mol. Sci.">
        <title>Draft Genome of Tanacetum Coccineum: Genomic Comparison of Closely Related Tanacetum-Family Plants.</title>
        <authorList>
            <person name="Yamashiro T."/>
            <person name="Shiraishi A."/>
            <person name="Nakayama K."/>
            <person name="Satake H."/>
        </authorList>
    </citation>
    <scope>NUCLEOTIDE SEQUENCE</scope>
</reference>
<dbReference type="GO" id="GO:0003964">
    <property type="term" value="F:RNA-directed DNA polymerase activity"/>
    <property type="evidence" value="ECO:0007669"/>
    <property type="project" value="UniProtKB-KW"/>
</dbReference>
<dbReference type="InterPro" id="IPR036397">
    <property type="entry name" value="RNaseH_sf"/>
</dbReference>
<dbReference type="CDD" id="cd09272">
    <property type="entry name" value="RNase_HI_RT_Ty1"/>
    <property type="match status" value="1"/>
</dbReference>
<dbReference type="PANTHER" id="PTHR11439">
    <property type="entry name" value="GAG-POL-RELATED RETROTRANSPOSON"/>
    <property type="match status" value="1"/>
</dbReference>
<dbReference type="InterPro" id="IPR001584">
    <property type="entry name" value="Integrase_cat-core"/>
</dbReference>
<dbReference type="InterPro" id="IPR025724">
    <property type="entry name" value="GAG-pre-integrase_dom"/>
</dbReference>
<feature type="domain" description="Integrase catalytic" evidence="2">
    <location>
        <begin position="387"/>
        <end position="480"/>
    </location>
</feature>
<dbReference type="PROSITE" id="PS50994">
    <property type="entry name" value="INTEGRASE"/>
    <property type="match status" value="1"/>
</dbReference>
<feature type="region of interest" description="Disordered" evidence="1">
    <location>
        <begin position="788"/>
        <end position="852"/>
    </location>
</feature>
<organism evidence="3 4">
    <name type="scientific">Tanacetum coccineum</name>
    <dbReference type="NCBI Taxonomy" id="301880"/>
    <lineage>
        <taxon>Eukaryota</taxon>
        <taxon>Viridiplantae</taxon>
        <taxon>Streptophyta</taxon>
        <taxon>Embryophyta</taxon>
        <taxon>Tracheophyta</taxon>
        <taxon>Spermatophyta</taxon>
        <taxon>Magnoliopsida</taxon>
        <taxon>eudicotyledons</taxon>
        <taxon>Gunneridae</taxon>
        <taxon>Pentapetalae</taxon>
        <taxon>asterids</taxon>
        <taxon>campanulids</taxon>
        <taxon>Asterales</taxon>
        <taxon>Asteraceae</taxon>
        <taxon>Asteroideae</taxon>
        <taxon>Anthemideae</taxon>
        <taxon>Anthemidinae</taxon>
        <taxon>Tanacetum</taxon>
    </lineage>
</organism>
<sequence>MNSTNASSSNLSKKIKLTIIPPRQLFVNISSDEEVTTIPYPTTASSSPTPPNAPSNSCMHLDRLFAISSKNLTKLINSQISAKDKAGLGYDSQINESEVVHSVFNSRESNVDDSLVNDRFKTVVATKSGQVPVNAAKQSSLRAAASISTARPVNTVAPKSKVNVALPTTYSCFKAHSPVRRAFNQKSAAKINNFNEKVNTARVNNITTAGLKAVVSAAVGNGENAVKSSTCWIWRLTGNVIDHNSKDSGSYMLKRFDYVDLQATSSYIDMEFVALEKSLKEVQITEKQLIKSQVLLKVPRHDNMYSFDIKNVVPLGGLTCLFANATIDESNLWHRRLGHINFKTMNKLVRGNLVRGLPSKLFENDHTCVACQKEKQHKASCKNHSCDNGTEFKNNDMNQFCGMKGIKRKFSVARTPQQSGVAERKNRTLIEAARTMLAYLLLPTIFWAEAVSRNISLLPITIRCPQSSEDAYAEILVKIITDEPANNGQRKVKNGRRAQIKEEVYVCQPPGFEDPQFPDKVYKVEKALYGLHQAPRACQDKYVVDILKKFDFVTVKTTSTLIKTNKALLKDEEAEDVDVHLYRSMIGSLMYLTASRPDIMFAVCTCAWFQVTPKVSHLHAVKRIFRYLKGQPKLGLWLISWQCKKKTIVANSTIEAEYVVVANYCGQVLWIQNQMPDYGFNFMNTKIYIDNESTICIVKNPVFHSKTKNIEIRHHFIRDSYENRLIQVIKIHTDHNVADLFTKAFDVNTIRDKFGNKTGSCKVNATRQDKHIEYMSRMDGRTCNIKQKCVKSQTPRQAKRGRDTKIPQSGGPPEKVGDEAVHKELGDRMERAATTASSLEAEQDSDAQTRIGVDTARHKLNTASINTSKNGEMEITATINGRVKTVTEASIRRNLKINFSKGELFPTMEVEGSIVPVESHHTPTNAPSISQPPTSPPSIQITHVAEEAATMPHDLPLLRVHSLGSDEGSMILHELTILCTTLSKKVESLESDLKQTKLTYGAAYTKFIMKVKKLENRIKSSKARRRVGLNVSEDDLEDPFI</sequence>
<evidence type="ECO:0000313" key="4">
    <source>
        <dbReference type="Proteomes" id="UP001151760"/>
    </source>
</evidence>
<evidence type="ECO:0000256" key="1">
    <source>
        <dbReference type="SAM" id="MobiDB-lite"/>
    </source>
</evidence>
<dbReference type="Gene3D" id="3.30.420.10">
    <property type="entry name" value="Ribonuclease H-like superfamily/Ribonuclease H"/>
    <property type="match status" value="1"/>
</dbReference>
<gene>
    <name evidence="3" type="ORF">Tco_0892414</name>
</gene>
<proteinExistence type="predicted"/>
<dbReference type="InterPro" id="IPR013103">
    <property type="entry name" value="RVT_2"/>
</dbReference>
<accession>A0ABQ5C7M6</accession>
<dbReference type="Proteomes" id="UP001151760">
    <property type="component" value="Unassembled WGS sequence"/>
</dbReference>
<comment type="caution">
    <text evidence="3">The sequence shown here is derived from an EMBL/GenBank/DDBJ whole genome shotgun (WGS) entry which is preliminary data.</text>
</comment>
<keyword evidence="3" id="KW-0808">Transferase</keyword>
<keyword evidence="4" id="KW-1185">Reference proteome</keyword>
<feature type="compositionally biased region" description="Basic and acidic residues" evidence="1">
    <location>
        <begin position="815"/>
        <end position="831"/>
    </location>
</feature>
<dbReference type="Pfam" id="PF07727">
    <property type="entry name" value="RVT_2"/>
    <property type="match status" value="1"/>
</dbReference>
<dbReference type="EMBL" id="BQNB010013971">
    <property type="protein sequence ID" value="GJT22477.1"/>
    <property type="molecule type" value="Genomic_DNA"/>
</dbReference>
<dbReference type="Pfam" id="PF13976">
    <property type="entry name" value="gag_pre-integrs"/>
    <property type="match status" value="1"/>
</dbReference>
<protein>
    <submittedName>
        <fullName evidence="3">Reverse transcriptase, RNA-dependent DNA polymerase</fullName>
    </submittedName>
</protein>
<dbReference type="SUPFAM" id="SSF53098">
    <property type="entry name" value="Ribonuclease H-like"/>
    <property type="match status" value="1"/>
</dbReference>
<name>A0ABQ5C7M6_9ASTR</name>
<reference evidence="3" key="2">
    <citation type="submission" date="2022-01" db="EMBL/GenBank/DDBJ databases">
        <authorList>
            <person name="Yamashiro T."/>
            <person name="Shiraishi A."/>
            <person name="Satake H."/>
            <person name="Nakayama K."/>
        </authorList>
    </citation>
    <scope>NUCLEOTIDE SEQUENCE</scope>
</reference>
<evidence type="ECO:0000259" key="2">
    <source>
        <dbReference type="PROSITE" id="PS50994"/>
    </source>
</evidence>
<dbReference type="InterPro" id="IPR012337">
    <property type="entry name" value="RNaseH-like_sf"/>
</dbReference>
<keyword evidence="3" id="KW-0548">Nucleotidyltransferase</keyword>
<dbReference type="PANTHER" id="PTHR11439:SF509">
    <property type="entry name" value="RNA-DIRECTED DNA POLYMERASE"/>
    <property type="match status" value="1"/>
</dbReference>
<keyword evidence="3" id="KW-0695">RNA-directed DNA polymerase</keyword>